<accession>A0A0E9WFD9</accession>
<organism evidence="2">
    <name type="scientific">Anguilla anguilla</name>
    <name type="common">European freshwater eel</name>
    <name type="synonym">Muraena anguilla</name>
    <dbReference type="NCBI Taxonomy" id="7936"/>
    <lineage>
        <taxon>Eukaryota</taxon>
        <taxon>Metazoa</taxon>
        <taxon>Chordata</taxon>
        <taxon>Craniata</taxon>
        <taxon>Vertebrata</taxon>
        <taxon>Euteleostomi</taxon>
        <taxon>Actinopterygii</taxon>
        <taxon>Neopterygii</taxon>
        <taxon>Teleostei</taxon>
        <taxon>Anguilliformes</taxon>
        <taxon>Anguillidae</taxon>
        <taxon>Anguilla</taxon>
    </lineage>
</organism>
<protein>
    <submittedName>
        <fullName evidence="2">Uncharacterized protein</fullName>
    </submittedName>
</protein>
<reference evidence="2" key="2">
    <citation type="journal article" date="2015" name="Fish Shellfish Immunol.">
        <title>Early steps in the European eel (Anguilla anguilla)-Vibrio vulnificus interaction in the gills: Role of the RtxA13 toxin.</title>
        <authorList>
            <person name="Callol A."/>
            <person name="Pajuelo D."/>
            <person name="Ebbesson L."/>
            <person name="Teles M."/>
            <person name="MacKenzie S."/>
            <person name="Amaro C."/>
        </authorList>
    </citation>
    <scope>NUCLEOTIDE SEQUENCE</scope>
</reference>
<keyword evidence="1" id="KW-0732">Signal</keyword>
<reference evidence="2" key="1">
    <citation type="submission" date="2014-11" db="EMBL/GenBank/DDBJ databases">
        <authorList>
            <person name="Amaro Gonzalez C."/>
        </authorList>
    </citation>
    <scope>NUCLEOTIDE SEQUENCE</scope>
</reference>
<dbReference type="EMBL" id="GBXM01019505">
    <property type="protein sequence ID" value="JAH89072.1"/>
    <property type="molecule type" value="Transcribed_RNA"/>
</dbReference>
<feature type="signal peptide" evidence="1">
    <location>
        <begin position="1"/>
        <end position="22"/>
    </location>
</feature>
<name>A0A0E9WFD9_ANGAN</name>
<feature type="chain" id="PRO_5002434796" evidence="1">
    <location>
        <begin position="23"/>
        <end position="48"/>
    </location>
</feature>
<evidence type="ECO:0000256" key="1">
    <source>
        <dbReference type="SAM" id="SignalP"/>
    </source>
</evidence>
<evidence type="ECO:0000313" key="2">
    <source>
        <dbReference type="EMBL" id="JAH89072.1"/>
    </source>
</evidence>
<sequence>MLKVNYFSVILMITLGIPWSQAMNAMPALSFYFCGEKTITRQDDSGSG</sequence>
<dbReference type="AlphaFoldDB" id="A0A0E9WFD9"/>
<proteinExistence type="predicted"/>